<evidence type="ECO:0000259" key="2">
    <source>
        <dbReference type="Pfam" id="PF16655"/>
    </source>
</evidence>
<evidence type="ECO:0000313" key="3">
    <source>
        <dbReference type="EMBL" id="SFZ72243.1"/>
    </source>
</evidence>
<keyword evidence="4" id="KW-1185">Reference proteome</keyword>
<dbReference type="Pfam" id="PF16655">
    <property type="entry name" value="PhoD_N"/>
    <property type="match status" value="1"/>
</dbReference>
<dbReference type="STRING" id="1121279.SAMN02745887_00568"/>
<dbReference type="EMBL" id="FPKR01000002">
    <property type="protein sequence ID" value="SFZ72243.1"/>
    <property type="molecule type" value="Genomic_DNA"/>
</dbReference>
<dbReference type="InterPro" id="IPR029052">
    <property type="entry name" value="Metallo-depent_PP-like"/>
</dbReference>
<gene>
    <name evidence="3" type="ORF">SAMN02745887_00568</name>
</gene>
<dbReference type="PANTHER" id="PTHR43606">
    <property type="entry name" value="PHOSPHATASE, PUTATIVE (AFU_ORTHOLOGUE AFUA_6G08710)-RELATED"/>
    <property type="match status" value="1"/>
</dbReference>
<dbReference type="AlphaFoldDB" id="A0A1K2H707"/>
<dbReference type="CDD" id="cd07389">
    <property type="entry name" value="MPP_PhoD"/>
    <property type="match status" value="1"/>
</dbReference>
<dbReference type="OrthoDB" id="327733at2"/>
<dbReference type="InterPro" id="IPR018946">
    <property type="entry name" value="PhoD-like_MPP"/>
</dbReference>
<evidence type="ECO:0000259" key="1">
    <source>
        <dbReference type="Pfam" id="PF09423"/>
    </source>
</evidence>
<dbReference type="InterPro" id="IPR038607">
    <property type="entry name" value="PhoD-like_sf"/>
</dbReference>
<reference evidence="3 4" key="1">
    <citation type="submission" date="2016-11" db="EMBL/GenBank/DDBJ databases">
        <authorList>
            <person name="Jaros S."/>
            <person name="Januszkiewicz K."/>
            <person name="Wedrychowicz H."/>
        </authorList>
    </citation>
    <scope>NUCLEOTIDE SEQUENCE [LARGE SCALE GENOMIC DNA]</scope>
    <source>
        <strain evidence="3 4">DSM 18899</strain>
    </source>
</reference>
<feature type="domain" description="PhoD-like phosphatase metallophosphatase" evidence="1">
    <location>
        <begin position="599"/>
        <end position="683"/>
    </location>
</feature>
<protein>
    <submittedName>
        <fullName evidence="3">Alkaline phosphatase D</fullName>
    </submittedName>
</protein>
<dbReference type="PANTHER" id="PTHR43606:SF2">
    <property type="entry name" value="ALKALINE PHOSPHATASE FAMILY PROTEIN (AFU_ORTHOLOGUE AFUA_5G03860)"/>
    <property type="match status" value="1"/>
</dbReference>
<dbReference type="Gene3D" id="3.60.21.70">
    <property type="entry name" value="PhoD-like phosphatase"/>
    <property type="match status" value="1"/>
</dbReference>
<name>A0A1K2H707_9NEIS</name>
<dbReference type="Pfam" id="PF09423">
    <property type="entry name" value="PhoD"/>
    <property type="match status" value="2"/>
</dbReference>
<evidence type="ECO:0000313" key="4">
    <source>
        <dbReference type="Proteomes" id="UP000186513"/>
    </source>
</evidence>
<feature type="domain" description="PhoD-like phosphatase metallophosphatase" evidence="1">
    <location>
        <begin position="169"/>
        <end position="444"/>
    </location>
</feature>
<dbReference type="SUPFAM" id="SSF56300">
    <property type="entry name" value="Metallo-dependent phosphatases"/>
    <property type="match status" value="1"/>
</dbReference>
<sequence>MDRRQFLKAGSFVTFSVAGLGLFGCGSDESNAPVAALPPAASGNGWQFPQSLASGDPRPDGIMLWTRVVPANADPVASSSQADFSIRLQISSADHASKLGSNAALSGSLVLDTQLPVRAEFDHTVRHKVSGLEAGKTYFYQFIAGDMRSKVGRFKTAPARNADVAELKFAFLSCQDWSINHWGAYAHIAANEQLDFIVHLGDYIYETVGEAFQTGAVENLHTQLVLPNGTFKNGSSGAKYASTLADYRYLYKQYRSDARLQAVHERFPFIAVWDDHEFSDDCWGDAQTYTNGSASDNDRQPARRRSANQAWYEYMPADIYYSGKDAEGIHDIRIYRELQFGKLAHLVMTDERLYRSDHLIPEASANPATGLALGSIGSRYMVPSNMLAGVEAQKMAAGQAKGDPLALVSILGKTQREWWQSTLKQSTATWKLWGNEVSLLRMGIDGTQAIATLVALNFIPTLAGNIATAASALSNSQPLAAAVVAAVAAGASNTVAANGAGAIGLSDAGAGDTNAKLTAAIGAGLSAQQAGLAVSAFDAVKTAATAGANSSQQQQAGALRIAELLTGQSGPSAVFAAIKADIASKQQNSAFIPASMKSSLSGFFTQFLLNADQWDGFNAERKALMAHLASNNIKNVVALTGDIHAFYAGTVHDDYSAAGGGTPVMVDLVTAGVSSDSFFSYLKDAVGSLSSSLAPLVYYPLSAPVSGLGTVELNVNLLDHTLSPSNVTAASLASSLRVQLRGALAAKGVPEAQLDATTTAVLAGLETSSSFTGQLLPVAQALAGLNSNPWLKLANTDAQGYAVVTLTPSALSCEFKQLNKLVGGAAPSSTIAASKRAVVQKDIAAVTIS</sequence>
<dbReference type="Proteomes" id="UP000186513">
    <property type="component" value="Unassembled WGS sequence"/>
</dbReference>
<dbReference type="PROSITE" id="PS51257">
    <property type="entry name" value="PROKAR_LIPOPROTEIN"/>
    <property type="match status" value="1"/>
</dbReference>
<dbReference type="Gene3D" id="2.60.40.380">
    <property type="entry name" value="Purple acid phosphatase-like, N-terminal"/>
    <property type="match status" value="1"/>
</dbReference>
<organism evidence="3 4">
    <name type="scientific">Chitinimonas taiwanensis DSM 18899</name>
    <dbReference type="NCBI Taxonomy" id="1121279"/>
    <lineage>
        <taxon>Bacteria</taxon>
        <taxon>Pseudomonadati</taxon>
        <taxon>Pseudomonadota</taxon>
        <taxon>Betaproteobacteria</taxon>
        <taxon>Neisseriales</taxon>
        <taxon>Chitinibacteraceae</taxon>
        <taxon>Chitinimonas</taxon>
    </lineage>
</organism>
<dbReference type="InterPro" id="IPR032093">
    <property type="entry name" value="PhoD_N"/>
</dbReference>
<feature type="domain" description="Phospholipase D N-terminal" evidence="2">
    <location>
        <begin position="51"/>
        <end position="156"/>
    </location>
</feature>
<accession>A0A1K2H707</accession>
<dbReference type="InterPro" id="IPR052900">
    <property type="entry name" value="Phospholipid_Metab_Enz"/>
</dbReference>
<proteinExistence type="predicted"/>